<dbReference type="AlphaFoldDB" id="A0A0S4M8L6"/>
<feature type="transmembrane region" description="Helical" evidence="1">
    <location>
        <begin position="112"/>
        <end position="135"/>
    </location>
</feature>
<organism evidence="2 3">
    <name type="scientific">Candidatus Ichthyocystis hellenicum</name>
    <dbReference type="NCBI Taxonomy" id="1561003"/>
    <lineage>
        <taxon>Bacteria</taxon>
        <taxon>Pseudomonadati</taxon>
        <taxon>Pseudomonadota</taxon>
        <taxon>Betaproteobacteria</taxon>
        <taxon>Burkholderiales</taxon>
        <taxon>Candidatus Ichthyocystis</taxon>
    </lineage>
</organism>
<proteinExistence type="predicted"/>
<dbReference type="Proteomes" id="UP000198651">
    <property type="component" value="Chromosome I"/>
</dbReference>
<keyword evidence="3" id="KW-1185">Reference proteome</keyword>
<gene>
    <name evidence="2" type="ORF">Ark11_0927</name>
</gene>
<evidence type="ECO:0000313" key="2">
    <source>
        <dbReference type="EMBL" id="CUT17748.1"/>
    </source>
</evidence>
<dbReference type="RefSeq" id="WP_092343034.1">
    <property type="nucleotide sequence ID" value="NZ_LN906597.1"/>
</dbReference>
<accession>A0A0S4M8L6</accession>
<evidence type="ECO:0000313" key="3">
    <source>
        <dbReference type="Proteomes" id="UP000198651"/>
    </source>
</evidence>
<name>A0A0S4M8L6_9BURK</name>
<protein>
    <submittedName>
        <fullName evidence="2">Putative membrane protein</fullName>
    </submittedName>
</protein>
<reference evidence="3" key="1">
    <citation type="submission" date="2015-11" db="EMBL/GenBank/DDBJ databases">
        <authorList>
            <person name="Seth-Smith H.M.B."/>
        </authorList>
    </citation>
    <scope>NUCLEOTIDE SEQUENCE [LARGE SCALE GENOMIC DNA]</scope>
    <source>
        <strain evidence="3">2013Ark11</strain>
    </source>
</reference>
<sequence length="136" mass="14277">MDSNYIELDFCGSDYNSSGCGDDCVGCNVCCAFDGGIDLSGSLLSLTQDENSPQSDNAPLTCLVEASLVDISSPNMVGAVDPDNMDELTSFVDRSVSIIGSEPDESTGSIKFFAYLLAACFLVIVLSIVALLLAYC</sequence>
<evidence type="ECO:0000256" key="1">
    <source>
        <dbReference type="SAM" id="Phobius"/>
    </source>
</evidence>
<keyword evidence="1" id="KW-0472">Membrane</keyword>
<keyword evidence="1" id="KW-1133">Transmembrane helix</keyword>
<dbReference type="EMBL" id="LN906597">
    <property type="protein sequence ID" value="CUT17748.1"/>
    <property type="molecule type" value="Genomic_DNA"/>
</dbReference>
<keyword evidence="1" id="KW-0812">Transmembrane</keyword>